<comment type="caution">
    <text evidence="1">The sequence shown here is derived from an EMBL/GenBank/DDBJ whole genome shotgun (WGS) entry which is preliminary data.</text>
</comment>
<dbReference type="EMBL" id="JAHUTJ010041585">
    <property type="protein sequence ID" value="MED6280327.1"/>
    <property type="molecule type" value="Genomic_DNA"/>
</dbReference>
<reference evidence="1 2" key="1">
    <citation type="submission" date="2021-06" db="EMBL/GenBank/DDBJ databases">
        <authorList>
            <person name="Palmer J.M."/>
        </authorList>
    </citation>
    <scope>NUCLEOTIDE SEQUENCE [LARGE SCALE GENOMIC DNA]</scope>
    <source>
        <strain evidence="1 2">CL_MEX2019</strain>
        <tissue evidence="1">Muscle</tissue>
    </source>
</reference>
<sequence length="107" mass="12413">MPFLVFQRVPDPIHSNKIPIAFAFAREKGPQYHRCSTITNSGHEVLFQTYSSFASYKTTWSAVEKFNLGLIRPKNTVPDKVQKAFCKLHRFIFVMVKEKTPKQPIVR</sequence>
<gene>
    <name evidence="1" type="ORF">CHARACLAT_009708</name>
</gene>
<dbReference type="Proteomes" id="UP001352852">
    <property type="component" value="Unassembled WGS sequence"/>
</dbReference>
<evidence type="ECO:0000313" key="2">
    <source>
        <dbReference type="Proteomes" id="UP001352852"/>
    </source>
</evidence>
<keyword evidence="2" id="KW-1185">Reference proteome</keyword>
<evidence type="ECO:0000313" key="1">
    <source>
        <dbReference type="EMBL" id="MED6280327.1"/>
    </source>
</evidence>
<proteinExistence type="predicted"/>
<accession>A0ABU7DZE3</accession>
<protein>
    <submittedName>
        <fullName evidence="1">Uncharacterized protein</fullName>
    </submittedName>
</protein>
<organism evidence="1 2">
    <name type="scientific">Characodon lateralis</name>
    <dbReference type="NCBI Taxonomy" id="208331"/>
    <lineage>
        <taxon>Eukaryota</taxon>
        <taxon>Metazoa</taxon>
        <taxon>Chordata</taxon>
        <taxon>Craniata</taxon>
        <taxon>Vertebrata</taxon>
        <taxon>Euteleostomi</taxon>
        <taxon>Actinopterygii</taxon>
        <taxon>Neopterygii</taxon>
        <taxon>Teleostei</taxon>
        <taxon>Neoteleostei</taxon>
        <taxon>Acanthomorphata</taxon>
        <taxon>Ovalentaria</taxon>
        <taxon>Atherinomorphae</taxon>
        <taxon>Cyprinodontiformes</taxon>
        <taxon>Goodeidae</taxon>
        <taxon>Characodon</taxon>
    </lineage>
</organism>
<name>A0ABU7DZE3_9TELE</name>